<accession>A0AAW1NPQ3</accession>
<protein>
    <submittedName>
        <fullName evidence="1">Uncharacterized protein</fullName>
    </submittedName>
</protein>
<name>A0AAW1NPQ3_9CHLO</name>
<proteinExistence type="predicted"/>
<sequence>MTVVASGRHSLLRTQTQLGPDQPFVCAGWNTRAPRTSATADFQRCTACRQDIWADGRSFTRAIDNWVTRADDILARCQRLQSLAGSPPDAAKPLGLSLRSDATLTHGVQNPTFCRSAHQSAV</sequence>
<evidence type="ECO:0000313" key="1">
    <source>
        <dbReference type="EMBL" id="KAK9789580.1"/>
    </source>
</evidence>
<organism evidence="1 2">
    <name type="scientific">Symbiochloris irregularis</name>
    <dbReference type="NCBI Taxonomy" id="706552"/>
    <lineage>
        <taxon>Eukaryota</taxon>
        <taxon>Viridiplantae</taxon>
        <taxon>Chlorophyta</taxon>
        <taxon>core chlorophytes</taxon>
        <taxon>Trebouxiophyceae</taxon>
        <taxon>Trebouxiales</taxon>
        <taxon>Trebouxiaceae</taxon>
        <taxon>Symbiochloris</taxon>
    </lineage>
</organism>
<comment type="caution">
    <text evidence="1">The sequence shown here is derived from an EMBL/GenBank/DDBJ whole genome shotgun (WGS) entry which is preliminary data.</text>
</comment>
<dbReference type="Proteomes" id="UP001465755">
    <property type="component" value="Unassembled WGS sequence"/>
</dbReference>
<keyword evidence="2" id="KW-1185">Reference proteome</keyword>
<reference evidence="1 2" key="1">
    <citation type="journal article" date="2024" name="Nat. Commun.">
        <title>Phylogenomics reveals the evolutionary origins of lichenization in chlorophyte algae.</title>
        <authorList>
            <person name="Puginier C."/>
            <person name="Libourel C."/>
            <person name="Otte J."/>
            <person name="Skaloud P."/>
            <person name="Haon M."/>
            <person name="Grisel S."/>
            <person name="Petersen M."/>
            <person name="Berrin J.G."/>
            <person name="Delaux P.M."/>
            <person name="Dal Grande F."/>
            <person name="Keller J."/>
        </authorList>
    </citation>
    <scope>NUCLEOTIDE SEQUENCE [LARGE SCALE GENOMIC DNA]</scope>
    <source>
        <strain evidence="1 2">SAG 2036</strain>
    </source>
</reference>
<gene>
    <name evidence="1" type="ORF">WJX73_006731</name>
</gene>
<evidence type="ECO:0000313" key="2">
    <source>
        <dbReference type="Proteomes" id="UP001465755"/>
    </source>
</evidence>
<dbReference type="AlphaFoldDB" id="A0AAW1NPQ3"/>
<dbReference type="EMBL" id="JALJOQ010000205">
    <property type="protein sequence ID" value="KAK9789580.1"/>
    <property type="molecule type" value="Genomic_DNA"/>
</dbReference>